<evidence type="ECO:0000259" key="10">
    <source>
        <dbReference type="PROSITE" id="PS51379"/>
    </source>
</evidence>
<feature type="binding site" evidence="8">
    <location>
        <position position="380"/>
    </location>
    <ligand>
        <name>[4Fe-4S] cluster</name>
        <dbReference type="ChEBI" id="CHEBI:49883"/>
        <label>2</label>
    </ligand>
</feature>
<feature type="binding site" evidence="8">
    <location>
        <position position="376"/>
    </location>
    <ligand>
        <name>[4Fe-4S] cluster</name>
        <dbReference type="ChEBI" id="CHEBI:49883"/>
        <label>1</label>
    </ligand>
</feature>
<evidence type="ECO:0000313" key="12">
    <source>
        <dbReference type="Proteomes" id="UP000000417"/>
    </source>
</evidence>
<dbReference type="InterPro" id="IPR019554">
    <property type="entry name" value="Soluble_ligand-bd"/>
</dbReference>
<evidence type="ECO:0000256" key="9">
    <source>
        <dbReference type="SAM" id="MobiDB-lite"/>
    </source>
</evidence>
<comment type="subunit">
    <text evidence="8">The complex is composed of six subunits: RnfA, RnfB, RnfC, RnfD, RnfE and RnfG.</text>
</comment>
<dbReference type="InterPro" id="IPR017896">
    <property type="entry name" value="4Fe4S_Fe-S-bd"/>
</dbReference>
<keyword evidence="4 8" id="KW-0677">Repeat</keyword>
<keyword evidence="8" id="KW-1003">Cell membrane</keyword>
<evidence type="ECO:0000256" key="4">
    <source>
        <dbReference type="ARBA" id="ARBA00022737"/>
    </source>
</evidence>
<dbReference type="GO" id="GO:0046872">
    <property type="term" value="F:metal ion binding"/>
    <property type="evidence" value="ECO:0007669"/>
    <property type="project" value="UniProtKB-KW"/>
</dbReference>
<dbReference type="NCBIfam" id="TIGR01945">
    <property type="entry name" value="rnfC"/>
    <property type="match status" value="1"/>
</dbReference>
<evidence type="ECO:0000256" key="3">
    <source>
        <dbReference type="ARBA" id="ARBA00022723"/>
    </source>
</evidence>
<evidence type="ECO:0000256" key="5">
    <source>
        <dbReference type="ARBA" id="ARBA00022982"/>
    </source>
</evidence>
<dbReference type="KEGG" id="sth:STH896"/>
<dbReference type="Pfam" id="PF13237">
    <property type="entry name" value="Fer4_10"/>
    <property type="match status" value="1"/>
</dbReference>
<dbReference type="eggNOG" id="COG4656">
    <property type="taxonomic scope" value="Bacteria"/>
</dbReference>
<feature type="domain" description="4Fe-4S ferredoxin-type" evidence="10">
    <location>
        <begin position="400"/>
        <end position="429"/>
    </location>
</feature>
<keyword evidence="5 8" id="KW-0249">Electron transport</keyword>
<dbReference type="EMBL" id="AP006840">
    <property type="protein sequence ID" value="BAD39881.1"/>
    <property type="molecule type" value="Genomic_DNA"/>
</dbReference>
<keyword evidence="2 8" id="KW-0004">4Fe-4S</keyword>
<dbReference type="GO" id="GO:0005886">
    <property type="term" value="C:plasma membrane"/>
    <property type="evidence" value="ECO:0007669"/>
    <property type="project" value="UniProtKB-SubCell"/>
</dbReference>
<dbReference type="HAMAP" id="MF_00461">
    <property type="entry name" value="RsxC_RnfC"/>
    <property type="match status" value="1"/>
</dbReference>
<gene>
    <name evidence="8" type="primary">rnfC</name>
    <name evidence="11" type="ordered locus">STH896</name>
</gene>
<reference evidence="11 12" key="1">
    <citation type="journal article" date="2004" name="Nucleic Acids Res.">
        <title>Genome sequence of Symbiobacterium thermophilum, an uncultivable bacterium that depends on microbial commensalism.</title>
        <authorList>
            <person name="Ueda K."/>
            <person name="Yamashita A."/>
            <person name="Ishikawa J."/>
            <person name="Shimada M."/>
            <person name="Watsuji T."/>
            <person name="Morimura K."/>
            <person name="Ikeda H."/>
            <person name="Hattori M."/>
            <person name="Beppu T."/>
        </authorList>
    </citation>
    <scope>NUCLEOTIDE SEQUENCE [LARGE SCALE GENOMIC DNA]</scope>
    <source>
        <strain evidence="12">T / IAM 14863</strain>
    </source>
</reference>
<feature type="binding site" evidence="8">
    <location>
        <position position="370"/>
    </location>
    <ligand>
        <name>[4Fe-4S] cluster</name>
        <dbReference type="ChEBI" id="CHEBI:49883"/>
        <label>1</label>
    </ligand>
</feature>
<dbReference type="Gene3D" id="3.10.20.600">
    <property type="match status" value="1"/>
</dbReference>
<dbReference type="SUPFAM" id="SSF46548">
    <property type="entry name" value="alpha-helical ferredoxin"/>
    <property type="match status" value="1"/>
</dbReference>
<dbReference type="RefSeq" id="WP_011195028.1">
    <property type="nucleotide sequence ID" value="NC_006177.1"/>
</dbReference>
<dbReference type="STRING" id="292459.STH896"/>
<keyword evidence="12" id="KW-1185">Reference proteome</keyword>
<keyword evidence="7 8" id="KW-0411">Iron-sulfur</keyword>
<evidence type="ECO:0000256" key="8">
    <source>
        <dbReference type="HAMAP-Rule" id="MF_00461"/>
    </source>
</evidence>
<dbReference type="InterPro" id="IPR037225">
    <property type="entry name" value="Nuo51_FMN-bd_sf"/>
</dbReference>
<dbReference type="PROSITE" id="PS51379">
    <property type="entry name" value="4FE4S_FER_2"/>
    <property type="match status" value="2"/>
</dbReference>
<dbReference type="OrthoDB" id="9767754at2"/>
<evidence type="ECO:0000256" key="1">
    <source>
        <dbReference type="ARBA" id="ARBA00022448"/>
    </source>
</evidence>
<evidence type="ECO:0000256" key="7">
    <source>
        <dbReference type="ARBA" id="ARBA00023014"/>
    </source>
</evidence>
<dbReference type="HOGENOM" id="CLU_010808_6_0_9"/>
<dbReference type="InterPro" id="IPR010208">
    <property type="entry name" value="Ion_transpt_RnfC/RsxC"/>
</dbReference>
<organism evidence="11 12">
    <name type="scientific">Symbiobacterium thermophilum (strain DSM 24528 / JCM 14929 / IAM 14863 / T)</name>
    <dbReference type="NCBI Taxonomy" id="292459"/>
    <lineage>
        <taxon>Bacteria</taxon>
        <taxon>Bacillati</taxon>
        <taxon>Bacillota</taxon>
        <taxon>Clostridia</taxon>
        <taxon>Eubacteriales</taxon>
        <taxon>Symbiobacteriaceae</taxon>
        <taxon>Symbiobacterium</taxon>
    </lineage>
</organism>
<dbReference type="SUPFAM" id="SSF142019">
    <property type="entry name" value="Nqo1 FMN-binding domain-like"/>
    <property type="match status" value="1"/>
</dbReference>
<name>Q67R12_SYMTH</name>
<keyword evidence="8" id="KW-0472">Membrane</keyword>
<dbReference type="PANTHER" id="PTHR43034:SF2">
    <property type="entry name" value="ION-TRANSLOCATING OXIDOREDUCTASE COMPLEX SUBUNIT C"/>
    <property type="match status" value="1"/>
</dbReference>
<dbReference type="NCBIfam" id="NF003454">
    <property type="entry name" value="PRK05035.1"/>
    <property type="match status" value="1"/>
</dbReference>
<feature type="domain" description="4Fe-4S ferredoxin-type" evidence="10">
    <location>
        <begin position="358"/>
        <end position="390"/>
    </location>
</feature>
<feature type="binding site" evidence="8">
    <location>
        <position position="373"/>
    </location>
    <ligand>
        <name>[4Fe-4S] cluster</name>
        <dbReference type="ChEBI" id="CHEBI:49883"/>
        <label>1</label>
    </ligand>
</feature>
<dbReference type="Gene3D" id="3.30.70.20">
    <property type="match status" value="1"/>
</dbReference>
<keyword evidence="8" id="KW-1278">Translocase</keyword>
<sequence length="446" mass="46481">MNLLARFRGGVHPDDRKTTAASATQPLPRPQRVVIPLRQHIGAPCQPLVRKGDQVALGQPIGTAEAPVSAPVHASVSGTVAAVEPWRTPGGRMEQAVVIEPAPEDQPWEGLPDGLGWDLDPESLDPAFIRDRVRQAGLVGMGGAGFPAAVKLTPKPGTEPDVVILNGAECEPAITSDHRLMLEHPEQVVLGLRLFMRASGAKRGIIAVEANKPDAAGKLSQLVAGDPAISVEVLPVRYPQGAEKMLVWALLRRAVPVGGIPLDVGAVVQNVATAAAAAVALAEGRPLTHRIVTVTGRVTRPGNWLVPLGTSFVDLVEASGGLTGPLARVIAGGPMMGIAQPDLDVPVIKTTGSVILLGPEDLDETPAGPCIRCGRCVAACPMGLLPARLCSAALAGDWGAAERYHVRACMECGSCSYVCPARRPLVQSIRLAKYELGRRAAAGGRG</sequence>
<dbReference type="Proteomes" id="UP000000417">
    <property type="component" value="Chromosome"/>
</dbReference>
<protein>
    <recommendedName>
        <fullName evidence="8">Ion-translocating oxidoreductase complex subunit C</fullName>
        <ecNumber evidence="8">7.-.-.-</ecNumber>
    </recommendedName>
    <alternativeName>
        <fullName evidence="8">Rnf electron transport complex subunit C</fullName>
    </alternativeName>
</protein>
<dbReference type="InterPro" id="IPR017900">
    <property type="entry name" value="4Fe4S_Fe_S_CS"/>
</dbReference>
<feature type="region of interest" description="Disordered" evidence="9">
    <location>
        <begin position="1"/>
        <end position="27"/>
    </location>
</feature>
<dbReference type="EC" id="7.-.-.-" evidence="8"/>
<feature type="binding site" evidence="8">
    <location>
        <position position="412"/>
    </location>
    <ligand>
        <name>[4Fe-4S] cluster</name>
        <dbReference type="ChEBI" id="CHEBI:49883"/>
        <label>2</label>
    </ligand>
</feature>
<dbReference type="GO" id="GO:0009055">
    <property type="term" value="F:electron transfer activity"/>
    <property type="evidence" value="ECO:0007669"/>
    <property type="project" value="InterPro"/>
</dbReference>
<keyword evidence="6 8" id="KW-0408">Iron</keyword>
<feature type="binding site" evidence="8">
    <location>
        <position position="419"/>
    </location>
    <ligand>
        <name>[4Fe-4S] cluster</name>
        <dbReference type="ChEBI" id="CHEBI:49883"/>
        <label>1</label>
    </ligand>
</feature>
<evidence type="ECO:0000313" key="11">
    <source>
        <dbReference type="EMBL" id="BAD39881.1"/>
    </source>
</evidence>
<dbReference type="AlphaFoldDB" id="Q67R12"/>
<dbReference type="Pfam" id="PF01512">
    <property type="entry name" value="Complex1_51K"/>
    <property type="match status" value="1"/>
</dbReference>
<proteinExistence type="inferred from homology"/>
<feature type="binding site" evidence="8">
    <location>
        <position position="415"/>
    </location>
    <ligand>
        <name>[4Fe-4S] cluster</name>
        <dbReference type="ChEBI" id="CHEBI:49883"/>
        <label>2</label>
    </ligand>
</feature>
<dbReference type="GO" id="GO:0051539">
    <property type="term" value="F:4 iron, 4 sulfur cluster binding"/>
    <property type="evidence" value="ECO:0007669"/>
    <property type="project" value="UniProtKB-KW"/>
</dbReference>
<feature type="binding site" evidence="8">
    <location>
        <position position="409"/>
    </location>
    <ligand>
        <name>[4Fe-4S] cluster</name>
        <dbReference type="ChEBI" id="CHEBI:49883"/>
        <label>2</label>
    </ligand>
</feature>
<dbReference type="Pfam" id="PF10531">
    <property type="entry name" value="SLBB"/>
    <property type="match status" value="1"/>
</dbReference>
<comment type="subcellular location">
    <subcellularLocation>
        <location evidence="8">Cell membrane</location>
        <topology evidence="8">Peripheral membrane protein</topology>
    </subcellularLocation>
</comment>
<dbReference type="PANTHER" id="PTHR43034">
    <property type="entry name" value="ION-TRANSLOCATING OXIDOREDUCTASE COMPLEX SUBUNIT C"/>
    <property type="match status" value="1"/>
</dbReference>
<dbReference type="InterPro" id="IPR011538">
    <property type="entry name" value="Nuo51_FMN-bd"/>
</dbReference>
<dbReference type="Pfam" id="PF13375">
    <property type="entry name" value="RnfC_N"/>
    <property type="match status" value="1"/>
</dbReference>
<evidence type="ECO:0000256" key="6">
    <source>
        <dbReference type="ARBA" id="ARBA00023004"/>
    </source>
</evidence>
<evidence type="ECO:0000256" key="2">
    <source>
        <dbReference type="ARBA" id="ARBA00022485"/>
    </source>
</evidence>
<comment type="cofactor">
    <cofactor evidence="8">
        <name>[4Fe-4S] cluster</name>
        <dbReference type="ChEBI" id="CHEBI:49883"/>
    </cofactor>
    <text evidence="8">Binds 2 [4Fe-4S] clusters per subunit.</text>
</comment>
<dbReference type="Gene3D" id="3.40.50.11540">
    <property type="entry name" value="NADH-ubiquinone oxidoreductase 51kDa subunit"/>
    <property type="match status" value="1"/>
</dbReference>
<keyword evidence="1 8" id="KW-0813">Transport</keyword>
<comment type="function">
    <text evidence="8">Part of a membrane-bound complex that couples electron transfer with translocation of ions across the membrane.</text>
</comment>
<accession>Q67R12</accession>
<dbReference type="GO" id="GO:0022900">
    <property type="term" value="P:electron transport chain"/>
    <property type="evidence" value="ECO:0007669"/>
    <property type="project" value="UniProtKB-UniRule"/>
</dbReference>
<keyword evidence="3 8" id="KW-0479">Metal-binding</keyword>
<dbReference type="InterPro" id="IPR026902">
    <property type="entry name" value="RnfC_N"/>
</dbReference>
<dbReference type="PROSITE" id="PS00198">
    <property type="entry name" value="4FE4S_FER_1"/>
    <property type="match status" value="2"/>
</dbReference>
<comment type="similarity">
    <text evidence="8">Belongs to the 4Fe4S bacterial-type ferredoxin family. RnfC subfamily.</text>
</comment>